<evidence type="ECO:0000313" key="2">
    <source>
        <dbReference type="Proteomes" id="UP000436357"/>
    </source>
</evidence>
<dbReference type="Proteomes" id="UP000436357">
    <property type="component" value="Unassembled WGS sequence"/>
</dbReference>
<sequence length="330" mass="36561">MKSIASAREDDRQRNFTSMVNSILTIENDTTRMLALDNLHMAVQGLSEEQLLISLTDPEQAKAVIHINEPKTENHAATAVNVGKFLQLISKTVNEVAKTQLRAQRRSPQLLVTAFTPGSLAVTIEAPRDITDSRDILENVQDAESVESTALKKVSMVLTTASDIDGDDNNSTLDAQLSALSPKARKTLNSLVNTVKKSDWTLSGIIIQKNMKPMQLSFTQDGVTRIIEAMEANPEKPEEEELHGYLDGYKRSEGILFVNPAAGDTKSSYKIAVSDMNLIQQVAIYATHSEQRYVIRTDVYKTLDKLGDVKRTSRLLKSIKPEKVYTQGTL</sequence>
<reference evidence="1 2" key="1">
    <citation type="submission" date="2019-11" db="EMBL/GenBank/DDBJ databases">
        <title>Draft Genome Sequence of Plant Growth-Promoting Rhizosphere-Associated Bacteria.</title>
        <authorList>
            <person name="Vasilyev I.Y."/>
            <person name="Radchenko V."/>
            <person name="Ilnitskaya E.V."/>
        </authorList>
    </citation>
    <scope>NUCLEOTIDE SEQUENCE [LARGE SCALE GENOMIC DNA]</scope>
    <source>
        <strain evidence="1 2">VRA_9sq_n</strain>
    </source>
</reference>
<evidence type="ECO:0000313" key="1">
    <source>
        <dbReference type="EMBL" id="MSD90725.1"/>
    </source>
</evidence>
<dbReference type="AlphaFoldDB" id="A0A6N7TVD9"/>
<organism evidence="1 2">
    <name type="scientific">Bifidobacterium asteroides</name>
    <dbReference type="NCBI Taxonomy" id="1684"/>
    <lineage>
        <taxon>Bacteria</taxon>
        <taxon>Bacillati</taxon>
        <taxon>Actinomycetota</taxon>
        <taxon>Actinomycetes</taxon>
        <taxon>Bifidobacteriales</taxon>
        <taxon>Bifidobacteriaceae</taxon>
        <taxon>Bifidobacterium</taxon>
    </lineage>
</organism>
<name>A0A6N7TVD9_9BIFI</name>
<gene>
    <name evidence="1" type="ORF">GKC41_03505</name>
</gene>
<accession>A0A6N7TVD9</accession>
<dbReference type="RefSeq" id="WP_154312936.1">
    <property type="nucleotide sequence ID" value="NZ_WKKW01000001.1"/>
</dbReference>
<protein>
    <submittedName>
        <fullName evidence="1">Uncharacterized protein</fullName>
    </submittedName>
</protein>
<dbReference type="OrthoDB" id="9993407at2"/>
<proteinExistence type="predicted"/>
<comment type="caution">
    <text evidence="1">The sequence shown here is derived from an EMBL/GenBank/DDBJ whole genome shotgun (WGS) entry which is preliminary data.</text>
</comment>
<dbReference type="EMBL" id="WKKW01000001">
    <property type="protein sequence ID" value="MSD90725.1"/>
    <property type="molecule type" value="Genomic_DNA"/>
</dbReference>